<dbReference type="AlphaFoldDB" id="A0AAD9UDH3"/>
<dbReference type="Pfam" id="PF03088">
    <property type="entry name" value="Str_synth"/>
    <property type="match status" value="1"/>
</dbReference>
<dbReference type="GO" id="GO:0012505">
    <property type="term" value="C:endomembrane system"/>
    <property type="evidence" value="ECO:0007669"/>
    <property type="project" value="TreeGrafter"/>
</dbReference>
<proteinExistence type="inferred from homology"/>
<organism evidence="6 7">
    <name type="scientific">Ridgeia piscesae</name>
    <name type="common">Tubeworm</name>
    <dbReference type="NCBI Taxonomy" id="27915"/>
    <lineage>
        <taxon>Eukaryota</taxon>
        <taxon>Metazoa</taxon>
        <taxon>Spiralia</taxon>
        <taxon>Lophotrochozoa</taxon>
        <taxon>Annelida</taxon>
        <taxon>Polychaeta</taxon>
        <taxon>Sedentaria</taxon>
        <taxon>Canalipalpata</taxon>
        <taxon>Sabellida</taxon>
        <taxon>Siboglinidae</taxon>
        <taxon>Ridgeia</taxon>
    </lineage>
</organism>
<name>A0AAD9UDH3_RIDPI</name>
<protein>
    <recommendedName>
        <fullName evidence="5">Strictosidine synthase conserved region domain-containing protein</fullName>
    </recommendedName>
</protein>
<feature type="domain" description="Strictosidine synthase conserved region" evidence="5">
    <location>
        <begin position="100"/>
        <end position="186"/>
    </location>
</feature>
<keyword evidence="7" id="KW-1185">Reference proteome</keyword>
<evidence type="ECO:0000256" key="4">
    <source>
        <dbReference type="SAM" id="SignalP"/>
    </source>
</evidence>
<dbReference type="InterPro" id="IPR011042">
    <property type="entry name" value="6-blade_b-propeller_TolB-like"/>
</dbReference>
<accession>A0AAD9UDH3</accession>
<comment type="similarity">
    <text evidence="1">Belongs to the strictosidine synthase family.</text>
</comment>
<evidence type="ECO:0000313" key="6">
    <source>
        <dbReference type="EMBL" id="KAK2185447.1"/>
    </source>
</evidence>
<evidence type="ECO:0000256" key="1">
    <source>
        <dbReference type="ARBA" id="ARBA00009191"/>
    </source>
</evidence>
<feature type="signal peptide" evidence="4">
    <location>
        <begin position="1"/>
        <end position="19"/>
    </location>
</feature>
<dbReference type="PANTHER" id="PTHR10426:SF88">
    <property type="entry name" value="ADIPOCYTE PLASMA MEMBRANE-ASSOCIATED PROTEIN HEMOMUCIN-RELATED"/>
    <property type="match status" value="1"/>
</dbReference>
<reference evidence="6" key="1">
    <citation type="journal article" date="2023" name="Mol. Biol. Evol.">
        <title>Third-Generation Sequencing Reveals the Adaptive Role of the Epigenome in Three Deep-Sea Polychaetes.</title>
        <authorList>
            <person name="Perez M."/>
            <person name="Aroh O."/>
            <person name="Sun Y."/>
            <person name="Lan Y."/>
            <person name="Juniper S.K."/>
            <person name="Young C.R."/>
            <person name="Angers B."/>
            <person name="Qian P.Y."/>
        </authorList>
    </citation>
    <scope>NUCLEOTIDE SEQUENCE</scope>
    <source>
        <strain evidence="6">R07B-5</strain>
    </source>
</reference>
<keyword evidence="2" id="KW-0597">Phosphoprotein</keyword>
<dbReference type="PANTHER" id="PTHR10426">
    <property type="entry name" value="STRICTOSIDINE SYNTHASE-RELATED"/>
    <property type="match status" value="1"/>
</dbReference>
<comment type="caution">
    <text evidence="6">The sequence shown here is derived from an EMBL/GenBank/DDBJ whole genome shotgun (WGS) entry which is preliminary data.</text>
</comment>
<evidence type="ECO:0000313" key="7">
    <source>
        <dbReference type="Proteomes" id="UP001209878"/>
    </source>
</evidence>
<keyword evidence="3" id="KW-0325">Glycoprotein</keyword>
<dbReference type="EMBL" id="JAODUO010000236">
    <property type="protein sequence ID" value="KAK2185447.1"/>
    <property type="molecule type" value="Genomic_DNA"/>
</dbReference>
<dbReference type="Proteomes" id="UP001209878">
    <property type="component" value="Unassembled WGS sequence"/>
</dbReference>
<dbReference type="SUPFAM" id="SSF63829">
    <property type="entry name" value="Calcium-dependent phosphotriesterase"/>
    <property type="match status" value="1"/>
</dbReference>
<dbReference type="GO" id="GO:0016787">
    <property type="term" value="F:hydrolase activity"/>
    <property type="evidence" value="ECO:0007669"/>
    <property type="project" value="TreeGrafter"/>
</dbReference>
<gene>
    <name evidence="6" type="ORF">NP493_236g03081</name>
</gene>
<dbReference type="Gene3D" id="2.120.10.30">
    <property type="entry name" value="TolB, C-terminal domain"/>
    <property type="match status" value="1"/>
</dbReference>
<evidence type="ECO:0000256" key="2">
    <source>
        <dbReference type="ARBA" id="ARBA00022553"/>
    </source>
</evidence>
<dbReference type="InterPro" id="IPR018119">
    <property type="entry name" value="Strictosidine_synth_cons-reg"/>
</dbReference>
<feature type="chain" id="PRO_5042047242" description="Strictosidine synthase conserved region domain-containing protein" evidence="4">
    <location>
        <begin position="20"/>
        <end position="316"/>
    </location>
</feature>
<keyword evidence="4" id="KW-0732">Signal</keyword>
<sequence length="316" mass="35229">MRFWDLNQLCFTKVTCTLALAMGILDIKDGKINVLATLGKPPCGSTKDELNCGRPLGLRMHEGSLYVVDAYLGLFKVSVETGKARLLLSQIAGVKPTFLNDLDIDSNGVIYISDSCRKWQRREFMYPCLEGTGSGRLIRFDPHNNSTEVLIDGLHFANGVQLSPDEDFVLVVEGIFARILRYHLKGHKKGQVDTFVENLPGVPDNIRPSSGGGYWLCDAVPHGPGFSLFDFLAPRPLIRRLLTQLFSLDLLVKFPAPSIMVYELNAQGEIVRSFWDLHQGHLGICSEVNEHDGVLYTGSIRSPFIGRFDLTKMKKT</sequence>
<evidence type="ECO:0000259" key="5">
    <source>
        <dbReference type="Pfam" id="PF03088"/>
    </source>
</evidence>
<evidence type="ECO:0000256" key="3">
    <source>
        <dbReference type="ARBA" id="ARBA00023180"/>
    </source>
</evidence>